<dbReference type="InterPro" id="IPR017853">
    <property type="entry name" value="GH"/>
</dbReference>
<dbReference type="EMBL" id="DWYG01000007">
    <property type="protein sequence ID" value="HJB40970.1"/>
    <property type="molecule type" value="Genomic_DNA"/>
</dbReference>
<dbReference type="Proteomes" id="UP000886803">
    <property type="component" value="Unassembled WGS sequence"/>
</dbReference>
<comment type="similarity">
    <text evidence="1">Belongs to the glycosyl hydrolase 2 family.</text>
</comment>
<comment type="caution">
    <text evidence="6">The sequence shown here is derived from an EMBL/GenBank/DDBJ whole genome shotgun (WGS) entry which is preliminary data.</text>
</comment>
<dbReference type="Gene3D" id="3.20.20.80">
    <property type="entry name" value="Glycosidases"/>
    <property type="match status" value="1"/>
</dbReference>
<evidence type="ECO:0000313" key="7">
    <source>
        <dbReference type="Proteomes" id="UP000886803"/>
    </source>
</evidence>
<reference evidence="6" key="1">
    <citation type="journal article" date="2021" name="PeerJ">
        <title>Extensive microbial diversity within the chicken gut microbiome revealed by metagenomics and culture.</title>
        <authorList>
            <person name="Gilroy R."/>
            <person name="Ravi A."/>
            <person name="Getino M."/>
            <person name="Pursley I."/>
            <person name="Horton D.L."/>
            <person name="Alikhan N.F."/>
            <person name="Baker D."/>
            <person name="Gharbi K."/>
            <person name="Hall N."/>
            <person name="Watson M."/>
            <person name="Adriaenssens E.M."/>
            <person name="Foster-Nyarko E."/>
            <person name="Jarju S."/>
            <person name="Secka A."/>
            <person name="Antonio M."/>
            <person name="Oren A."/>
            <person name="Chaudhuri R.R."/>
            <person name="La Ragione R."/>
            <person name="Hildebrand F."/>
            <person name="Pallen M.J."/>
        </authorList>
    </citation>
    <scope>NUCLEOTIDE SEQUENCE</scope>
    <source>
        <strain evidence="6">ChiBcec8-13705</strain>
    </source>
</reference>
<sequence length="647" mass="70959">ANSRTSWGAESLDLCLTTERHSPYTLGQYLWSGADYIGEPTPYHTRSSYFGMIDTAGFPKDAYYVCQAAWLDPDTQPMVHLFPYWDWNPGQTIDLCACTNAHSVELFVDGQSLGRQTPDPDKGRTAAWQAAYRPGVVRAVAYNADGRPVAETEIRSFGDAAALQIQADRTRLSGSGAELAFLTVRALDAEGVPVANANDRVTLRVQGAGVLVALDNGDSTDPDEYQTSSRRLFSGQLLAVVAGDGREGEMTVEATAPGLRPATITLHTDPYQGPARRRLPPLPAAADPVKVPLRKLELHADRTRLTPFHRKAVVTARRYPAGATAGEAIQWKITDDRGDTATNAKITVQGDTATVEALGDGPLRVRAMACNGRRVPQLISQLDLKVHGLGQLHMNPYQFVAAGRYEASYGDIGNGNERGISTSRTGRSWVLYNDIDFGPDGSDEVELPIFSLDGEPTPIRFWDGEPYVMGSEMIGERIYHKPKMWNVYQPETFRLSKRLTGIGSFAVELNTKVHIKGFQFYPHSRAWDTLAAGACDAINGDSFTRAGAQVLGIGNNVSLVFRRMDFGEEGCRGVRLRGRSPLPANTVHLLFEGEGAALPTERRVVEFGPQPEWGEQSFTFAPVTGRRQVTFLFLPGTQFDFDSFTFF</sequence>
<accession>A0A9D2S357</accession>
<evidence type="ECO:0000256" key="1">
    <source>
        <dbReference type="ARBA" id="ARBA00007401"/>
    </source>
</evidence>
<dbReference type="Gene3D" id="2.60.40.10">
    <property type="entry name" value="Immunoglobulins"/>
    <property type="match status" value="2"/>
</dbReference>
<organism evidence="6 7">
    <name type="scientific">Candidatus Gemmiger avicola</name>
    <dbReference type="NCBI Taxonomy" id="2838605"/>
    <lineage>
        <taxon>Bacteria</taxon>
        <taxon>Bacillati</taxon>
        <taxon>Bacillota</taxon>
        <taxon>Clostridia</taxon>
        <taxon>Eubacteriales</taxon>
        <taxon>Gemmiger</taxon>
    </lineage>
</organism>
<dbReference type="Gene3D" id="2.60.120.260">
    <property type="entry name" value="Galactose-binding domain-like"/>
    <property type="match status" value="1"/>
</dbReference>
<protein>
    <submittedName>
        <fullName evidence="6">DUF4982 domain-containing protein</fullName>
    </submittedName>
</protein>
<feature type="non-terminal residue" evidence="6">
    <location>
        <position position="1"/>
    </location>
</feature>
<dbReference type="SUPFAM" id="SSF51445">
    <property type="entry name" value="(Trans)glycosidases"/>
    <property type="match status" value="1"/>
</dbReference>
<keyword evidence="2" id="KW-0378">Hydrolase</keyword>
<gene>
    <name evidence="6" type="ORF">H9945_00560</name>
</gene>
<dbReference type="InterPro" id="IPR032311">
    <property type="entry name" value="DUF4982"/>
</dbReference>
<reference evidence="6" key="2">
    <citation type="submission" date="2021-04" db="EMBL/GenBank/DDBJ databases">
        <authorList>
            <person name="Gilroy R."/>
        </authorList>
    </citation>
    <scope>NUCLEOTIDE SEQUENCE</scope>
    <source>
        <strain evidence="6">ChiBcec8-13705</strain>
    </source>
</reference>
<dbReference type="InterPro" id="IPR013783">
    <property type="entry name" value="Ig-like_fold"/>
</dbReference>
<dbReference type="PANTHER" id="PTHR42732:SF1">
    <property type="entry name" value="BETA-MANNOSIDASE"/>
    <property type="match status" value="1"/>
</dbReference>
<evidence type="ECO:0000259" key="5">
    <source>
        <dbReference type="Pfam" id="PF18565"/>
    </source>
</evidence>
<dbReference type="PANTHER" id="PTHR42732">
    <property type="entry name" value="BETA-GALACTOSIDASE"/>
    <property type="match status" value="1"/>
</dbReference>
<dbReference type="AlphaFoldDB" id="A0A9D2S357"/>
<name>A0A9D2S357_9FIRM</name>
<dbReference type="Pfam" id="PF16355">
    <property type="entry name" value="DUF4982"/>
    <property type="match status" value="1"/>
</dbReference>
<dbReference type="InterPro" id="IPR051913">
    <property type="entry name" value="GH2_Domain-Containing"/>
</dbReference>
<dbReference type="InterPro" id="IPR040605">
    <property type="entry name" value="Glyco_hydro2_dom5"/>
</dbReference>
<keyword evidence="3" id="KW-0326">Glycosidase</keyword>
<evidence type="ECO:0000256" key="2">
    <source>
        <dbReference type="ARBA" id="ARBA00022801"/>
    </source>
</evidence>
<proteinExistence type="inferred from homology"/>
<evidence type="ECO:0000313" key="6">
    <source>
        <dbReference type="EMBL" id="HJB40970.1"/>
    </source>
</evidence>
<dbReference type="Pfam" id="PF18565">
    <property type="entry name" value="Glyco_hydro2_C5"/>
    <property type="match status" value="1"/>
</dbReference>
<feature type="domain" description="Glycoside hydrolase family 2" evidence="5">
    <location>
        <begin position="163"/>
        <end position="265"/>
    </location>
</feature>
<feature type="domain" description="DUF4982" evidence="4">
    <location>
        <begin position="90"/>
        <end position="150"/>
    </location>
</feature>
<dbReference type="GO" id="GO:0016798">
    <property type="term" value="F:hydrolase activity, acting on glycosyl bonds"/>
    <property type="evidence" value="ECO:0007669"/>
    <property type="project" value="UniProtKB-KW"/>
</dbReference>
<evidence type="ECO:0000259" key="4">
    <source>
        <dbReference type="Pfam" id="PF16355"/>
    </source>
</evidence>
<evidence type="ECO:0000256" key="3">
    <source>
        <dbReference type="ARBA" id="ARBA00023295"/>
    </source>
</evidence>